<dbReference type="OMA" id="IVIQFYD"/>
<sequence>MKNIVIQFYDKNEQFETFCDSKTTSMTLASFIQDASYYDQFNMSEIFYFKIKDTDYYFAQRNTPIYKYISNIDNPTLIFYRGLNGQQNLKSCKKIEDSKNQADNINFQQQKDILKGYGLYNTFYQNQPEQTSQAKSQQSKQGKIIISEIPTNDNSNQSVNQCKNKNSQSVRLNELSLNAANSAYREAQNSIQLQRVEEKSNSLFVNSIQQYSGKVNQEINVYDQHLRKTFIKESQMPSNQQKYIQSSNQQKQSPQKFGLLQKQLQDKKKSQKKDKWLISVDASGEQLQSLVNFLKTNNIQYTCDKQYS</sequence>
<reference evidence="1 2" key="1">
    <citation type="journal article" date="2006" name="Nature">
        <title>Global trends of whole-genome duplications revealed by the ciliate Paramecium tetraurelia.</title>
        <authorList>
            <consortium name="Genoscope"/>
            <person name="Aury J.-M."/>
            <person name="Jaillon O."/>
            <person name="Duret L."/>
            <person name="Noel B."/>
            <person name="Jubin C."/>
            <person name="Porcel B.M."/>
            <person name="Segurens B."/>
            <person name="Daubin V."/>
            <person name="Anthouard V."/>
            <person name="Aiach N."/>
            <person name="Arnaiz O."/>
            <person name="Billaut A."/>
            <person name="Beisson J."/>
            <person name="Blanc I."/>
            <person name="Bouhouche K."/>
            <person name="Camara F."/>
            <person name="Duharcourt S."/>
            <person name="Guigo R."/>
            <person name="Gogendeau D."/>
            <person name="Katinka M."/>
            <person name="Keller A.-M."/>
            <person name="Kissmehl R."/>
            <person name="Klotz C."/>
            <person name="Koll F."/>
            <person name="Le Moue A."/>
            <person name="Lepere C."/>
            <person name="Malinsky S."/>
            <person name="Nowacki M."/>
            <person name="Nowak J.K."/>
            <person name="Plattner H."/>
            <person name="Poulain J."/>
            <person name="Ruiz F."/>
            <person name="Serrano V."/>
            <person name="Zagulski M."/>
            <person name="Dessen P."/>
            <person name="Betermier M."/>
            <person name="Weissenbach J."/>
            <person name="Scarpelli C."/>
            <person name="Schachter V."/>
            <person name="Sperling L."/>
            <person name="Meyer E."/>
            <person name="Cohen J."/>
            <person name="Wincker P."/>
        </authorList>
    </citation>
    <scope>NUCLEOTIDE SEQUENCE [LARGE SCALE GENOMIC DNA]</scope>
    <source>
        <strain evidence="1 2">Stock d4-2</strain>
    </source>
</reference>
<dbReference type="InParanoid" id="A0DB91"/>
<proteinExistence type="predicted"/>
<dbReference type="RefSeq" id="XP_001447705.1">
    <property type="nucleotide sequence ID" value="XM_001447668.1"/>
</dbReference>
<keyword evidence="2" id="KW-1185">Reference proteome</keyword>
<protein>
    <submittedName>
        <fullName evidence="1">Uncharacterized protein</fullName>
    </submittedName>
</protein>
<gene>
    <name evidence="1" type="ORF">GSPATT00015202001</name>
</gene>
<evidence type="ECO:0000313" key="2">
    <source>
        <dbReference type="Proteomes" id="UP000000600"/>
    </source>
</evidence>
<dbReference type="OrthoDB" id="311755at2759"/>
<dbReference type="AlphaFoldDB" id="A0DB91"/>
<dbReference type="EMBL" id="CT868363">
    <property type="protein sequence ID" value="CAK80308.1"/>
    <property type="molecule type" value="Genomic_DNA"/>
</dbReference>
<evidence type="ECO:0000313" key="1">
    <source>
        <dbReference type="EMBL" id="CAK80308.1"/>
    </source>
</evidence>
<dbReference type="KEGG" id="ptm:GSPATT00015202001"/>
<dbReference type="Proteomes" id="UP000000600">
    <property type="component" value="Unassembled WGS sequence"/>
</dbReference>
<accession>A0DB91</accession>
<organism evidence="1 2">
    <name type="scientific">Paramecium tetraurelia</name>
    <dbReference type="NCBI Taxonomy" id="5888"/>
    <lineage>
        <taxon>Eukaryota</taxon>
        <taxon>Sar</taxon>
        <taxon>Alveolata</taxon>
        <taxon>Ciliophora</taxon>
        <taxon>Intramacronucleata</taxon>
        <taxon>Oligohymenophorea</taxon>
        <taxon>Peniculida</taxon>
        <taxon>Parameciidae</taxon>
        <taxon>Paramecium</taxon>
    </lineage>
</organism>
<dbReference type="GeneID" id="5033490"/>
<name>A0DB91_PARTE</name>
<dbReference type="HOGENOM" id="CLU_904500_0_0_1"/>